<keyword evidence="3" id="KW-1185">Reference proteome</keyword>
<dbReference type="InterPro" id="IPR011032">
    <property type="entry name" value="GroES-like_sf"/>
</dbReference>
<dbReference type="SUPFAM" id="SSF50129">
    <property type="entry name" value="GroES-like"/>
    <property type="match status" value="1"/>
</dbReference>
<dbReference type="Gene3D" id="3.90.180.10">
    <property type="entry name" value="Medium-chain alcohol dehydrogenases, catalytic domain"/>
    <property type="match status" value="1"/>
</dbReference>
<gene>
    <name evidence="2" type="ORF">B5807_10439</name>
</gene>
<proteinExistence type="predicted"/>
<feature type="domain" description="Enoyl reductase (ER)" evidence="1">
    <location>
        <begin position="20"/>
        <end position="352"/>
    </location>
</feature>
<reference evidence="2 3" key="1">
    <citation type="journal article" date="2017" name="Genome Announc.">
        <title>Genome sequence of the saprophytic ascomycete Epicoccum nigrum ICMP 19927 strain isolated from New Zealand.</title>
        <authorList>
            <person name="Fokin M."/>
            <person name="Fleetwood D."/>
            <person name="Weir B.S."/>
            <person name="Villas-Boas S.G."/>
        </authorList>
    </citation>
    <scope>NUCLEOTIDE SEQUENCE [LARGE SCALE GENOMIC DNA]</scope>
    <source>
        <strain evidence="2 3">ICMP 19927</strain>
    </source>
</reference>
<dbReference type="InterPro" id="IPR052711">
    <property type="entry name" value="Zinc_ADH-like"/>
</dbReference>
<evidence type="ECO:0000313" key="3">
    <source>
        <dbReference type="Proteomes" id="UP000193240"/>
    </source>
</evidence>
<protein>
    <recommendedName>
        <fullName evidence="1">Enoyl reductase (ER) domain-containing protein</fullName>
    </recommendedName>
</protein>
<organism evidence="2 3">
    <name type="scientific">Epicoccum nigrum</name>
    <name type="common">Soil fungus</name>
    <name type="synonym">Epicoccum purpurascens</name>
    <dbReference type="NCBI Taxonomy" id="105696"/>
    <lineage>
        <taxon>Eukaryota</taxon>
        <taxon>Fungi</taxon>
        <taxon>Dikarya</taxon>
        <taxon>Ascomycota</taxon>
        <taxon>Pezizomycotina</taxon>
        <taxon>Dothideomycetes</taxon>
        <taxon>Pleosporomycetidae</taxon>
        <taxon>Pleosporales</taxon>
        <taxon>Pleosporineae</taxon>
        <taxon>Didymellaceae</taxon>
        <taxon>Epicoccum</taxon>
    </lineage>
</organism>
<dbReference type="AlphaFoldDB" id="A0A1Y2LR01"/>
<evidence type="ECO:0000313" key="2">
    <source>
        <dbReference type="EMBL" id="OSS45358.1"/>
    </source>
</evidence>
<dbReference type="InterPro" id="IPR013149">
    <property type="entry name" value="ADH-like_C"/>
</dbReference>
<dbReference type="InterPro" id="IPR036291">
    <property type="entry name" value="NAD(P)-bd_dom_sf"/>
</dbReference>
<dbReference type="STRING" id="105696.A0A1Y2LR01"/>
<dbReference type="CDD" id="cd08276">
    <property type="entry name" value="MDR7"/>
    <property type="match status" value="1"/>
</dbReference>
<dbReference type="Pfam" id="PF08240">
    <property type="entry name" value="ADH_N"/>
    <property type="match status" value="1"/>
</dbReference>
<accession>A0A1Y2LR01</accession>
<evidence type="ECO:0000259" key="1">
    <source>
        <dbReference type="SMART" id="SM00829"/>
    </source>
</evidence>
<dbReference type="PANTHER" id="PTHR45033:SF1">
    <property type="entry name" value="OXIDOREDUCTASE (EUROFUNG)"/>
    <property type="match status" value="1"/>
</dbReference>
<dbReference type="GO" id="GO:0016491">
    <property type="term" value="F:oxidoreductase activity"/>
    <property type="evidence" value="ECO:0007669"/>
    <property type="project" value="InterPro"/>
</dbReference>
<dbReference type="InterPro" id="IPR020843">
    <property type="entry name" value="ER"/>
</dbReference>
<dbReference type="InterPro" id="IPR013154">
    <property type="entry name" value="ADH-like_N"/>
</dbReference>
<dbReference type="Proteomes" id="UP000193240">
    <property type="component" value="Unassembled WGS sequence"/>
</dbReference>
<name>A0A1Y2LR01_EPING</name>
<dbReference type="PANTHER" id="PTHR45033">
    <property type="match status" value="1"/>
</dbReference>
<dbReference type="InParanoid" id="A0A1Y2LR01"/>
<dbReference type="SUPFAM" id="SSF51735">
    <property type="entry name" value="NAD(P)-binding Rossmann-fold domains"/>
    <property type="match status" value="1"/>
</dbReference>
<dbReference type="SMART" id="SM00829">
    <property type="entry name" value="PKS_ER"/>
    <property type="match status" value="1"/>
</dbReference>
<dbReference type="Pfam" id="PF00107">
    <property type="entry name" value="ADH_zinc_N"/>
    <property type="match status" value="1"/>
</dbReference>
<dbReference type="Gene3D" id="3.40.50.720">
    <property type="entry name" value="NAD(P)-binding Rossmann-like Domain"/>
    <property type="match status" value="1"/>
</dbReference>
<dbReference type="EMBL" id="KZ107854">
    <property type="protein sequence ID" value="OSS45358.1"/>
    <property type="molecule type" value="Genomic_DNA"/>
</dbReference>
<dbReference type="OMA" id="ACITCAG"/>
<sequence>MAYPTTYSAWRRSGLRGTKEAPLTIHRTDEALPSSLGPNDVVIKIHAVALNYRELAMLNGTYPADFQDKGIPCSDAAAEVIATGSSVSRFKTGDRVTANCCIGKTYEGGDDGVSVGVGTTAPGVLREYAVFNEEHLVKIPKHLSWEEASTLACAGVTAWNALDGLREVPEGAYALLQGTGGVSMFALILCLSTGLRPIITSSSDEKLATIKKLDPSIQGLNYKSVSDQGAEIQRLTNGRGVHFVVNNSGPGSLMDDIGFLAERGGTVSIVGFLAGFDGKWAPRDIMRLMSKSAKLKGIAMGTRKDFEDMNRYLEEKEVHLDALLVDRPFAFADAKAAYDRLESGKFHGKIVIKME</sequence>